<dbReference type="Pfam" id="PF17921">
    <property type="entry name" value="Integrase_H2C2"/>
    <property type="match status" value="1"/>
</dbReference>
<sequence length="209" mass="23991">MIQETPWFADIANFKAIGELPTNTNKYMRRKLIKDAKYYIWDEPYLFKKCADGILQRCISHGEGQEVLWKCHGSAYGGHFSGERTVAKVLQCGFYWPSIFKDAKDLVSRCAERQRAGNLPRNNEMPQRFIMELELFDVWGIDFMGPFPSSYSNSYILVAVDYVSKWVEAIAIATNDNKVVMSFLRKNIFSRFGVPKALISDGGTHFCNK</sequence>
<dbReference type="InterPro" id="IPR036397">
    <property type="entry name" value="RNaseH_sf"/>
</dbReference>
<dbReference type="GO" id="GO:0003676">
    <property type="term" value="F:nucleic acid binding"/>
    <property type="evidence" value="ECO:0007669"/>
    <property type="project" value="InterPro"/>
</dbReference>
<proteinExistence type="predicted"/>
<dbReference type="Gene3D" id="3.30.420.10">
    <property type="entry name" value="Ribonuclease H-like superfamily/Ribonuclease H"/>
    <property type="match status" value="1"/>
</dbReference>
<dbReference type="InterPro" id="IPR001584">
    <property type="entry name" value="Integrase_cat-core"/>
</dbReference>
<dbReference type="InterPro" id="IPR052160">
    <property type="entry name" value="Gypsy_RT_Integrase-like"/>
</dbReference>
<reference evidence="2" key="1">
    <citation type="journal article" date="2016" name="Nat. Genet.">
        <title>The genome sequences of Arachis duranensis and Arachis ipaensis, the diploid ancestors of cultivated peanut.</title>
        <authorList>
            <person name="Bertioli D.J."/>
            <person name="Cannon S.B."/>
            <person name="Froenicke L."/>
            <person name="Huang G."/>
            <person name="Farmer A.D."/>
            <person name="Cannon E.K."/>
            <person name="Liu X."/>
            <person name="Gao D."/>
            <person name="Clevenger J."/>
            <person name="Dash S."/>
            <person name="Ren L."/>
            <person name="Moretzsohn M.C."/>
            <person name="Shirasawa K."/>
            <person name="Huang W."/>
            <person name="Vidigal B."/>
            <person name="Abernathy B."/>
            <person name="Chu Y."/>
            <person name="Niederhuth C.E."/>
            <person name="Umale P."/>
            <person name="Araujo A.C."/>
            <person name="Kozik A."/>
            <person name="Kim K.D."/>
            <person name="Burow M.D."/>
            <person name="Varshney R.K."/>
            <person name="Wang X."/>
            <person name="Zhang X."/>
            <person name="Barkley N."/>
            <person name="Guimaraes P.M."/>
            <person name="Isobe S."/>
            <person name="Guo B."/>
            <person name="Liao B."/>
            <person name="Stalker H.T."/>
            <person name="Schmitz R.J."/>
            <person name="Scheffler B.E."/>
            <person name="Leal-Bertioli S.C."/>
            <person name="Xun X."/>
            <person name="Jackson S.A."/>
            <person name="Michelmore R."/>
            <person name="Ozias-Akins P."/>
        </authorList>
    </citation>
    <scope>NUCLEOTIDE SEQUENCE [LARGE SCALE GENOMIC DNA]</scope>
    <source>
        <strain evidence="2">cv. V14167</strain>
    </source>
</reference>
<gene>
    <name evidence="3" type="primary">LOC107479024</name>
</gene>
<dbReference type="InterPro" id="IPR012337">
    <property type="entry name" value="RNaseH-like_sf"/>
</dbReference>
<accession>A0A6P4CU57</accession>
<evidence type="ECO:0000313" key="3">
    <source>
        <dbReference type="RefSeq" id="XP_015954664.1"/>
    </source>
</evidence>
<keyword evidence="2" id="KW-1185">Reference proteome</keyword>
<dbReference type="KEGG" id="adu:107479024"/>
<dbReference type="InterPro" id="IPR041588">
    <property type="entry name" value="Integrase_H2C2"/>
</dbReference>
<dbReference type="GeneID" id="107479024"/>
<dbReference type="GO" id="GO:0015074">
    <property type="term" value="P:DNA integration"/>
    <property type="evidence" value="ECO:0007669"/>
    <property type="project" value="InterPro"/>
</dbReference>
<evidence type="ECO:0000313" key="2">
    <source>
        <dbReference type="Proteomes" id="UP000515211"/>
    </source>
</evidence>
<name>A0A6P4CU57_ARADU</name>
<dbReference type="Gene3D" id="1.10.340.70">
    <property type="match status" value="1"/>
</dbReference>
<feature type="domain" description="Integrase catalytic" evidence="1">
    <location>
        <begin position="122"/>
        <end position="209"/>
    </location>
</feature>
<dbReference type="RefSeq" id="XP_015954664.1">
    <property type="nucleotide sequence ID" value="XM_016099178.1"/>
</dbReference>
<reference evidence="3" key="2">
    <citation type="submission" date="2025-08" db="UniProtKB">
        <authorList>
            <consortium name="RefSeq"/>
        </authorList>
    </citation>
    <scope>IDENTIFICATION</scope>
    <source>
        <tissue evidence="3">Whole plant</tissue>
    </source>
</reference>
<dbReference type="Proteomes" id="UP000515211">
    <property type="component" value="Chromosome 3"/>
</dbReference>
<dbReference type="PANTHER" id="PTHR47266">
    <property type="entry name" value="ENDONUCLEASE-RELATED"/>
    <property type="match status" value="1"/>
</dbReference>
<dbReference type="PROSITE" id="PS50994">
    <property type="entry name" value="INTEGRASE"/>
    <property type="match status" value="1"/>
</dbReference>
<organism evidence="2 3">
    <name type="scientific">Arachis duranensis</name>
    <name type="common">Wild peanut</name>
    <dbReference type="NCBI Taxonomy" id="130453"/>
    <lineage>
        <taxon>Eukaryota</taxon>
        <taxon>Viridiplantae</taxon>
        <taxon>Streptophyta</taxon>
        <taxon>Embryophyta</taxon>
        <taxon>Tracheophyta</taxon>
        <taxon>Spermatophyta</taxon>
        <taxon>Magnoliopsida</taxon>
        <taxon>eudicotyledons</taxon>
        <taxon>Gunneridae</taxon>
        <taxon>Pentapetalae</taxon>
        <taxon>rosids</taxon>
        <taxon>fabids</taxon>
        <taxon>Fabales</taxon>
        <taxon>Fabaceae</taxon>
        <taxon>Papilionoideae</taxon>
        <taxon>50 kb inversion clade</taxon>
        <taxon>dalbergioids sensu lato</taxon>
        <taxon>Dalbergieae</taxon>
        <taxon>Pterocarpus clade</taxon>
        <taxon>Arachis</taxon>
    </lineage>
</organism>
<dbReference type="AlphaFoldDB" id="A0A6P4CU57"/>
<dbReference type="Pfam" id="PF00665">
    <property type="entry name" value="rve"/>
    <property type="match status" value="1"/>
</dbReference>
<protein>
    <submittedName>
        <fullName evidence="3">Uncharacterized protein LOC107479024</fullName>
    </submittedName>
</protein>
<dbReference type="SUPFAM" id="SSF53098">
    <property type="entry name" value="Ribonuclease H-like"/>
    <property type="match status" value="1"/>
</dbReference>
<evidence type="ECO:0000259" key="1">
    <source>
        <dbReference type="PROSITE" id="PS50994"/>
    </source>
</evidence>